<dbReference type="EMBL" id="JAEQNC010000004">
    <property type="protein sequence ID" value="MBL0372307.1"/>
    <property type="molecule type" value="Genomic_DNA"/>
</dbReference>
<gene>
    <name evidence="1" type="ORF">JJB09_09730</name>
</gene>
<organism evidence="1 2">
    <name type="scientific">Rhizobium setariae</name>
    <dbReference type="NCBI Taxonomy" id="2801340"/>
    <lineage>
        <taxon>Bacteria</taxon>
        <taxon>Pseudomonadati</taxon>
        <taxon>Pseudomonadota</taxon>
        <taxon>Alphaproteobacteria</taxon>
        <taxon>Hyphomicrobiales</taxon>
        <taxon>Rhizobiaceae</taxon>
        <taxon>Rhizobium/Agrobacterium group</taxon>
        <taxon>Rhizobium</taxon>
    </lineage>
</organism>
<dbReference type="Proteomes" id="UP000633219">
    <property type="component" value="Unassembled WGS sequence"/>
</dbReference>
<dbReference type="AlphaFoldDB" id="A0A937CPX0"/>
<evidence type="ECO:0000313" key="1">
    <source>
        <dbReference type="EMBL" id="MBL0372307.1"/>
    </source>
</evidence>
<dbReference type="RefSeq" id="WP_201656720.1">
    <property type="nucleotide sequence ID" value="NZ_JAEQNC010000004.1"/>
</dbReference>
<keyword evidence="2" id="KW-1185">Reference proteome</keyword>
<proteinExistence type="predicted"/>
<sequence length="93" mass="10255">MTTTPLNLWFDLSRLAFESNMVVALRMVRLAGGDQKAWSEAQLMVSEKVQTAMALAVENSFALAGGKSMNAIGSHSVAKYRTAVRKNHERLSR</sequence>
<accession>A0A937CPX0</accession>
<protein>
    <submittedName>
        <fullName evidence="1">Uncharacterized protein</fullName>
    </submittedName>
</protein>
<reference evidence="1" key="1">
    <citation type="submission" date="2021-01" db="EMBL/GenBank/DDBJ databases">
        <title>Rhizobium sp. strain KVB221 16S ribosomal RNA gene Genome sequencing and assembly.</title>
        <authorList>
            <person name="Kang M."/>
        </authorList>
    </citation>
    <scope>NUCLEOTIDE SEQUENCE</scope>
    <source>
        <strain evidence="1">KVB221</strain>
    </source>
</reference>
<comment type="caution">
    <text evidence="1">The sequence shown here is derived from an EMBL/GenBank/DDBJ whole genome shotgun (WGS) entry which is preliminary data.</text>
</comment>
<evidence type="ECO:0000313" key="2">
    <source>
        <dbReference type="Proteomes" id="UP000633219"/>
    </source>
</evidence>
<name>A0A937CPX0_9HYPH</name>